<dbReference type="Pfam" id="PF14226">
    <property type="entry name" value="DIOX_N"/>
    <property type="match status" value="1"/>
</dbReference>
<dbReference type="GO" id="GO:0046148">
    <property type="term" value="P:pigment biosynthetic process"/>
    <property type="evidence" value="ECO:0007669"/>
    <property type="project" value="UniProtKB-ARBA"/>
</dbReference>
<dbReference type="Gene3D" id="2.60.120.330">
    <property type="entry name" value="B-lactam Antibiotic, Isopenicillin N Synthase, Chain"/>
    <property type="match status" value="1"/>
</dbReference>
<keyword evidence="8" id="KW-0284">Flavonoid biosynthesis</keyword>
<evidence type="ECO:0000256" key="3">
    <source>
        <dbReference type="ARBA" id="ARBA00022723"/>
    </source>
</evidence>
<dbReference type="GO" id="GO:0031418">
    <property type="term" value="F:L-ascorbic acid binding"/>
    <property type="evidence" value="ECO:0007669"/>
    <property type="project" value="UniProtKB-KW"/>
</dbReference>
<organism evidence="12 13">
    <name type="scientific">Trapa natans</name>
    <name type="common">Water chestnut</name>
    <dbReference type="NCBI Taxonomy" id="22666"/>
    <lineage>
        <taxon>Eukaryota</taxon>
        <taxon>Viridiplantae</taxon>
        <taxon>Streptophyta</taxon>
        <taxon>Embryophyta</taxon>
        <taxon>Tracheophyta</taxon>
        <taxon>Spermatophyta</taxon>
        <taxon>Magnoliopsida</taxon>
        <taxon>eudicotyledons</taxon>
        <taxon>Gunneridae</taxon>
        <taxon>Pentapetalae</taxon>
        <taxon>rosids</taxon>
        <taxon>malvids</taxon>
        <taxon>Myrtales</taxon>
        <taxon>Lythraceae</taxon>
        <taxon>Trapa</taxon>
    </lineage>
</organism>
<evidence type="ECO:0000256" key="6">
    <source>
        <dbReference type="ARBA" id="ARBA00023002"/>
    </source>
</evidence>
<evidence type="ECO:0000256" key="2">
    <source>
        <dbReference type="ARBA" id="ARBA00008056"/>
    </source>
</evidence>
<keyword evidence="5" id="KW-0223">Dioxygenase</keyword>
<proteinExistence type="inferred from homology"/>
<dbReference type="GO" id="GO:0009813">
    <property type="term" value="P:flavonoid biosynthetic process"/>
    <property type="evidence" value="ECO:0007669"/>
    <property type="project" value="UniProtKB-KW"/>
</dbReference>
<name>A0AAN7LXK1_TRANT</name>
<keyword evidence="13" id="KW-1185">Reference proteome</keyword>
<dbReference type="PROSITE" id="PS51471">
    <property type="entry name" value="FE2OG_OXY"/>
    <property type="match status" value="1"/>
</dbReference>
<evidence type="ECO:0000259" key="11">
    <source>
        <dbReference type="PROSITE" id="PS51471"/>
    </source>
</evidence>
<keyword evidence="6 9" id="KW-0560">Oxidoreductase</keyword>
<dbReference type="PRINTS" id="PR00682">
    <property type="entry name" value="IPNSYNTHASE"/>
</dbReference>
<protein>
    <recommendedName>
        <fullName evidence="11">Fe2OG dioxygenase domain-containing protein</fullName>
    </recommendedName>
</protein>
<keyword evidence="7 9" id="KW-0408">Iron</keyword>
<evidence type="ECO:0000256" key="7">
    <source>
        <dbReference type="ARBA" id="ARBA00023004"/>
    </source>
</evidence>
<keyword evidence="4" id="KW-0847">Vitamin C</keyword>
<comment type="caution">
    <text evidence="12">The sequence shown here is derived from an EMBL/GenBank/DDBJ whole genome shotgun (WGS) entry which is preliminary data.</text>
</comment>
<dbReference type="PANTHER" id="PTHR47991">
    <property type="entry name" value="OXOGLUTARATE/IRON-DEPENDENT DIOXYGENASE"/>
    <property type="match status" value="1"/>
</dbReference>
<evidence type="ECO:0000256" key="9">
    <source>
        <dbReference type="RuleBase" id="RU003682"/>
    </source>
</evidence>
<feature type="domain" description="Fe2OG dioxygenase" evidence="11">
    <location>
        <begin position="230"/>
        <end position="331"/>
    </location>
</feature>
<dbReference type="InterPro" id="IPR044861">
    <property type="entry name" value="IPNS-like_FE2OG_OXY"/>
</dbReference>
<evidence type="ECO:0000313" key="12">
    <source>
        <dbReference type="EMBL" id="KAK4787957.1"/>
    </source>
</evidence>
<evidence type="ECO:0000256" key="1">
    <source>
        <dbReference type="ARBA" id="ARBA00001961"/>
    </source>
</evidence>
<evidence type="ECO:0000256" key="10">
    <source>
        <dbReference type="SAM" id="MobiDB-lite"/>
    </source>
</evidence>
<comment type="cofactor">
    <cofactor evidence="1">
        <name>L-ascorbate</name>
        <dbReference type="ChEBI" id="CHEBI:38290"/>
    </cofactor>
</comment>
<dbReference type="GO" id="GO:0051213">
    <property type="term" value="F:dioxygenase activity"/>
    <property type="evidence" value="ECO:0007669"/>
    <property type="project" value="UniProtKB-KW"/>
</dbReference>
<feature type="region of interest" description="Disordered" evidence="10">
    <location>
        <begin position="1"/>
        <end position="72"/>
    </location>
</feature>
<evidence type="ECO:0000256" key="8">
    <source>
        <dbReference type="ARBA" id="ARBA00023241"/>
    </source>
</evidence>
<keyword evidence="3 9" id="KW-0479">Metal-binding</keyword>
<dbReference type="AlphaFoldDB" id="A0AAN7LXK1"/>
<sequence>MATREFIGLEGEQLKMAGSDRPISETPADVGIGEARPISETPAVVDIGEAGKGKPIGQEGGRPKIAGSDADGPIPEIPMVDLGEADQEKLTKAIHLASREWGIFQVVNHGIPVDLIRRLQQAGREFFELPREEKEAYAKPPNYPGVEGYGTQVRSDLQGKKSWVDHLFHKIWPPASVNYRFWPKNPAYYREVNEEYAGYIRQVADKLFRSLSLGLGVEENALKEALGGEELQYNLKINYYPQCPQPDLMTFGVVAHTDLSSLTILVPNEVPGLQVLKDGRWIDAEHIPNALIIHIGDQIEILSNGKYRSVVHRTTVNKEKVRMSWPVFLEPPMDLMVGPLPQLVDENNPPKYKTKKFQDYMYCKLNKLPQ</sequence>
<dbReference type="FunFam" id="2.60.120.330:FF:000009">
    <property type="entry name" value="Flavonol synthase"/>
    <property type="match status" value="1"/>
</dbReference>
<evidence type="ECO:0000313" key="13">
    <source>
        <dbReference type="Proteomes" id="UP001346149"/>
    </source>
</evidence>
<accession>A0AAN7LXK1</accession>
<reference evidence="12 13" key="1">
    <citation type="journal article" date="2023" name="Hortic Res">
        <title>Pangenome of water caltrop reveals structural variations and asymmetric subgenome divergence after allopolyploidization.</title>
        <authorList>
            <person name="Zhang X."/>
            <person name="Chen Y."/>
            <person name="Wang L."/>
            <person name="Yuan Y."/>
            <person name="Fang M."/>
            <person name="Shi L."/>
            <person name="Lu R."/>
            <person name="Comes H.P."/>
            <person name="Ma Y."/>
            <person name="Chen Y."/>
            <person name="Huang G."/>
            <person name="Zhou Y."/>
            <person name="Zheng Z."/>
            <person name="Qiu Y."/>
        </authorList>
    </citation>
    <scope>NUCLEOTIDE SEQUENCE [LARGE SCALE GENOMIC DNA]</scope>
    <source>
        <strain evidence="12">F231</strain>
    </source>
</reference>
<dbReference type="InterPro" id="IPR005123">
    <property type="entry name" value="Oxoglu/Fe-dep_dioxygenase_dom"/>
</dbReference>
<gene>
    <name evidence="12" type="ORF">SAY86_019276</name>
</gene>
<dbReference type="GO" id="GO:0046872">
    <property type="term" value="F:metal ion binding"/>
    <property type="evidence" value="ECO:0007669"/>
    <property type="project" value="UniProtKB-KW"/>
</dbReference>
<evidence type="ECO:0000256" key="4">
    <source>
        <dbReference type="ARBA" id="ARBA00022896"/>
    </source>
</evidence>
<dbReference type="Proteomes" id="UP001346149">
    <property type="component" value="Unassembled WGS sequence"/>
</dbReference>
<dbReference type="SUPFAM" id="SSF51197">
    <property type="entry name" value="Clavaminate synthase-like"/>
    <property type="match status" value="1"/>
</dbReference>
<comment type="similarity">
    <text evidence="2 9">Belongs to the iron/ascorbate-dependent oxidoreductase family.</text>
</comment>
<dbReference type="EMBL" id="JAXQNO010000011">
    <property type="protein sequence ID" value="KAK4787957.1"/>
    <property type="molecule type" value="Genomic_DNA"/>
</dbReference>
<evidence type="ECO:0000256" key="5">
    <source>
        <dbReference type="ARBA" id="ARBA00022964"/>
    </source>
</evidence>
<dbReference type="InterPro" id="IPR026992">
    <property type="entry name" value="DIOX_N"/>
</dbReference>
<dbReference type="InterPro" id="IPR027443">
    <property type="entry name" value="IPNS-like_sf"/>
</dbReference>
<dbReference type="Pfam" id="PF03171">
    <property type="entry name" value="2OG-FeII_Oxy"/>
    <property type="match status" value="1"/>
</dbReference>
<dbReference type="InterPro" id="IPR050295">
    <property type="entry name" value="Plant_2OG-oxidoreductases"/>
</dbReference>